<protein>
    <recommendedName>
        <fullName evidence="1">ABC transporter domain-containing protein</fullName>
    </recommendedName>
</protein>
<dbReference type="GO" id="GO:0005886">
    <property type="term" value="C:plasma membrane"/>
    <property type="evidence" value="ECO:0007669"/>
    <property type="project" value="TreeGrafter"/>
</dbReference>
<dbReference type="GO" id="GO:0016887">
    <property type="term" value="F:ATP hydrolysis activity"/>
    <property type="evidence" value="ECO:0007669"/>
    <property type="project" value="InterPro"/>
</dbReference>
<dbReference type="PANTHER" id="PTHR24222:SF76">
    <property type="entry name" value="MYCOBACTIN IMPORT ATP-BINDING_PERMEASE PROTEIN IRTB"/>
    <property type="match status" value="1"/>
</dbReference>
<comment type="caution">
    <text evidence="2">The sequence shown here is derived from an EMBL/GenBank/DDBJ whole genome shotgun (WGS) entry which is preliminary data.</text>
</comment>
<dbReference type="InterPro" id="IPR039421">
    <property type="entry name" value="Type_1_exporter"/>
</dbReference>
<dbReference type="Proteomes" id="UP000541444">
    <property type="component" value="Unassembled WGS sequence"/>
</dbReference>
<proteinExistence type="predicted"/>
<organism evidence="2 3">
    <name type="scientific">Kingdonia uniflora</name>
    <dbReference type="NCBI Taxonomy" id="39325"/>
    <lineage>
        <taxon>Eukaryota</taxon>
        <taxon>Viridiplantae</taxon>
        <taxon>Streptophyta</taxon>
        <taxon>Embryophyta</taxon>
        <taxon>Tracheophyta</taxon>
        <taxon>Spermatophyta</taxon>
        <taxon>Magnoliopsida</taxon>
        <taxon>Ranunculales</taxon>
        <taxon>Circaeasteraceae</taxon>
        <taxon>Kingdonia</taxon>
    </lineage>
</organism>
<dbReference type="SUPFAM" id="SSF52540">
    <property type="entry name" value="P-loop containing nucleoside triphosphate hydrolases"/>
    <property type="match status" value="1"/>
</dbReference>
<dbReference type="PANTHER" id="PTHR24222">
    <property type="entry name" value="ABC TRANSPORTER B FAMILY"/>
    <property type="match status" value="1"/>
</dbReference>
<evidence type="ECO:0000259" key="1">
    <source>
        <dbReference type="Pfam" id="PF00005"/>
    </source>
</evidence>
<dbReference type="Gene3D" id="3.40.50.300">
    <property type="entry name" value="P-loop containing nucleotide triphosphate hydrolases"/>
    <property type="match status" value="1"/>
</dbReference>
<sequence>MDSDDPNGLKPERINGEIKLKDVDFCYPSRFKQMIFVGLSLKVQPMTIVALAGQSGLGKSTIIGIIQRFYDPLSSKVTYCIG</sequence>
<name>A0A7J7MKG4_9MAGN</name>
<accession>A0A7J7MKG4</accession>
<dbReference type="InterPro" id="IPR003439">
    <property type="entry name" value="ABC_transporter-like_ATP-bd"/>
</dbReference>
<evidence type="ECO:0000313" key="3">
    <source>
        <dbReference type="Proteomes" id="UP000541444"/>
    </source>
</evidence>
<dbReference type="AlphaFoldDB" id="A0A7J7MKG4"/>
<feature type="domain" description="ABC transporter" evidence="1">
    <location>
        <begin position="38"/>
        <end position="78"/>
    </location>
</feature>
<reference evidence="2 3" key="1">
    <citation type="journal article" date="2020" name="IScience">
        <title>Genome Sequencing of the Endangered Kingdonia uniflora (Circaeasteraceae, Ranunculales) Reveals Potential Mechanisms of Evolutionary Specialization.</title>
        <authorList>
            <person name="Sun Y."/>
            <person name="Deng T."/>
            <person name="Zhang A."/>
            <person name="Moore M.J."/>
            <person name="Landis J.B."/>
            <person name="Lin N."/>
            <person name="Zhang H."/>
            <person name="Zhang X."/>
            <person name="Huang J."/>
            <person name="Zhang X."/>
            <person name="Sun H."/>
            <person name="Wang H."/>
        </authorList>
    </citation>
    <scope>NUCLEOTIDE SEQUENCE [LARGE SCALE GENOMIC DNA]</scope>
    <source>
        <strain evidence="2">TB1705</strain>
        <tissue evidence="2">Leaf</tissue>
    </source>
</reference>
<dbReference type="GO" id="GO:0042626">
    <property type="term" value="F:ATPase-coupled transmembrane transporter activity"/>
    <property type="evidence" value="ECO:0007669"/>
    <property type="project" value="TreeGrafter"/>
</dbReference>
<evidence type="ECO:0000313" key="2">
    <source>
        <dbReference type="EMBL" id="KAF6155389.1"/>
    </source>
</evidence>
<dbReference type="OrthoDB" id="6500128at2759"/>
<gene>
    <name evidence="2" type="ORF">GIB67_019915</name>
</gene>
<dbReference type="Pfam" id="PF00005">
    <property type="entry name" value="ABC_tran"/>
    <property type="match status" value="1"/>
</dbReference>
<keyword evidence="3" id="KW-1185">Reference proteome</keyword>
<dbReference type="EMBL" id="JACGCM010001428">
    <property type="protein sequence ID" value="KAF6155389.1"/>
    <property type="molecule type" value="Genomic_DNA"/>
</dbReference>
<dbReference type="GO" id="GO:0005524">
    <property type="term" value="F:ATP binding"/>
    <property type="evidence" value="ECO:0007669"/>
    <property type="project" value="InterPro"/>
</dbReference>
<dbReference type="InterPro" id="IPR027417">
    <property type="entry name" value="P-loop_NTPase"/>
</dbReference>